<reference evidence="3 4" key="1">
    <citation type="journal article" date="2021" name="Sci. Rep.">
        <title>Genome sequencing of the multicellular alga Astrephomene provides insights into convergent evolution of germ-soma differentiation.</title>
        <authorList>
            <person name="Yamashita S."/>
            <person name="Yamamoto K."/>
            <person name="Matsuzaki R."/>
            <person name="Suzuki S."/>
            <person name="Yamaguchi H."/>
            <person name="Hirooka S."/>
            <person name="Minakuchi Y."/>
            <person name="Miyagishima S."/>
            <person name="Kawachi M."/>
            <person name="Toyoda A."/>
            <person name="Nozaki H."/>
        </authorList>
    </citation>
    <scope>NUCLEOTIDE SEQUENCE [LARGE SCALE GENOMIC DNA]</scope>
    <source>
        <strain evidence="3 4">NIES-4017</strain>
    </source>
</reference>
<evidence type="ECO:0000313" key="3">
    <source>
        <dbReference type="EMBL" id="GFR46978.1"/>
    </source>
</evidence>
<feature type="compositionally biased region" description="Gly residues" evidence="1">
    <location>
        <begin position="460"/>
        <end position="476"/>
    </location>
</feature>
<feature type="compositionally biased region" description="Low complexity" evidence="1">
    <location>
        <begin position="519"/>
        <end position="535"/>
    </location>
</feature>
<feature type="non-terminal residue" evidence="3">
    <location>
        <position position="1"/>
    </location>
</feature>
<feature type="compositionally biased region" description="Polar residues" evidence="1">
    <location>
        <begin position="101"/>
        <end position="111"/>
    </location>
</feature>
<feature type="compositionally biased region" description="Low complexity" evidence="1">
    <location>
        <begin position="228"/>
        <end position="242"/>
    </location>
</feature>
<gene>
    <name evidence="3" type="ORF">Agub_g8630</name>
</gene>
<dbReference type="EMBL" id="BMAR01000016">
    <property type="protein sequence ID" value="GFR46978.1"/>
    <property type="molecule type" value="Genomic_DNA"/>
</dbReference>
<feature type="transmembrane region" description="Helical" evidence="2">
    <location>
        <begin position="60"/>
        <end position="81"/>
    </location>
</feature>
<evidence type="ECO:0000256" key="1">
    <source>
        <dbReference type="SAM" id="MobiDB-lite"/>
    </source>
</evidence>
<feature type="region of interest" description="Disordered" evidence="1">
    <location>
        <begin position="188"/>
        <end position="207"/>
    </location>
</feature>
<evidence type="ECO:0000256" key="2">
    <source>
        <dbReference type="SAM" id="Phobius"/>
    </source>
</evidence>
<keyword evidence="2" id="KW-0812">Transmembrane</keyword>
<dbReference type="AlphaFoldDB" id="A0AAD3DSB6"/>
<feature type="region of interest" description="Disordered" evidence="1">
    <location>
        <begin position="96"/>
        <end position="183"/>
    </location>
</feature>
<keyword evidence="2" id="KW-0472">Membrane</keyword>
<feature type="region of interest" description="Disordered" evidence="1">
    <location>
        <begin position="914"/>
        <end position="933"/>
    </location>
</feature>
<protein>
    <submittedName>
        <fullName evidence="3">Uncharacterized protein</fullName>
    </submittedName>
</protein>
<keyword evidence="4" id="KW-1185">Reference proteome</keyword>
<feature type="region of interest" description="Disordered" evidence="1">
    <location>
        <begin position="503"/>
        <end position="554"/>
    </location>
</feature>
<sequence length="968" mass="99565">MSEVLCRVGRMGAAKFTICWPAACKDAAFSRGWCYQVILAWLLVGLAAVTLLPRTGTVQGIACPLCSLVATLAAVAIFATYRNTDVIQSMAIGDATRTARTEQPQRTSTRIMDSPGTIVPRTDDSQNSQQQKDHAHLVSQQGTPPTAAYRLHSGASSPNATPSHTPVPHLATHQPTSQPPTLLPVITTQRTSSTAQPSKPNSSKYSSTVLSGASSPICLLTKAANSSSTCTSHSISSSSSDSSSDRDIILHVPHSPVPCIGSRRLAPSAPPEAFSPSGAAILCRRRYMRYQRNANAVIRGIGCKAHSSPPAAADAAPPADLSLPASAAAAVAAHGEGADAPLTPQTYISSCYGEAGDNATGRAVGGGCCVRVPLHLKLPHLEPQQLPPGFLAAINKALRGARHGGDVDGGSSSSSSGGGLLVVGAAVRHGCVELTLDLMERVAPHRPAGRLACITDPDGSGSGGVGRPGTTGGSPSSGGAAPQQGLESHERWLLELPALIMEALGVPPPPPPPEEGVSEPEAAVAAAAAEGASSGERGDEEGRSQQQRRRQQQQQVLVQYGGACWSLVWDSPGSQWRVVTGEEEVEEGEGEEAGGLRSHAGMQQQGSDAVLGGSGMVLGGNSGGGGGAALIGSPLAVLAAVQLAAAAAADMTCAASAGPEGDTAEAEEARQRRFLRVDLIVQGQADFEGLGAPATGDDSTPGSQPRQHHQQQQQPLRLIAKANGRSVLLPVLSATPISSPSSSFPSPVMTSSLPTDVPTDAPVPLWAVCAELDLGQLAAGRPASSPGCVVRVELWRGRRVLDAARIACLREGACVTELRALQHQLAAAAAGAEPQEWEGGEEEQGWFLVAQQQQEQEQRQEMQQLLSDLGAWLDFAAAVTDAAPAGAAVAAGSRSAGSCFQPTATSHDAGDVQQVMLNGNGDGGSGGDVSEADPLDLSEQLRGVLCKPDARRTLLGAGRHLLGHFVLH</sequence>
<feature type="transmembrane region" description="Helical" evidence="2">
    <location>
        <begin position="35"/>
        <end position="53"/>
    </location>
</feature>
<feature type="region of interest" description="Disordered" evidence="1">
    <location>
        <begin position="453"/>
        <end position="486"/>
    </location>
</feature>
<name>A0AAD3DSB6_9CHLO</name>
<dbReference type="Proteomes" id="UP001054857">
    <property type="component" value="Unassembled WGS sequence"/>
</dbReference>
<feature type="region of interest" description="Disordered" evidence="1">
    <location>
        <begin position="688"/>
        <end position="715"/>
    </location>
</feature>
<organism evidence="3 4">
    <name type="scientific">Astrephomene gubernaculifera</name>
    <dbReference type="NCBI Taxonomy" id="47775"/>
    <lineage>
        <taxon>Eukaryota</taxon>
        <taxon>Viridiplantae</taxon>
        <taxon>Chlorophyta</taxon>
        <taxon>core chlorophytes</taxon>
        <taxon>Chlorophyceae</taxon>
        <taxon>CS clade</taxon>
        <taxon>Chlamydomonadales</taxon>
        <taxon>Astrephomenaceae</taxon>
        <taxon>Astrephomene</taxon>
    </lineage>
</organism>
<accession>A0AAD3DSB6</accession>
<keyword evidence="2" id="KW-1133">Transmembrane helix</keyword>
<comment type="caution">
    <text evidence="3">The sequence shown here is derived from an EMBL/GenBank/DDBJ whole genome shotgun (WGS) entry which is preliminary data.</text>
</comment>
<feature type="compositionally biased region" description="Polar residues" evidence="1">
    <location>
        <begin position="154"/>
        <end position="164"/>
    </location>
</feature>
<evidence type="ECO:0000313" key="4">
    <source>
        <dbReference type="Proteomes" id="UP001054857"/>
    </source>
</evidence>
<feature type="region of interest" description="Disordered" evidence="1">
    <location>
        <begin position="228"/>
        <end position="248"/>
    </location>
</feature>
<proteinExistence type="predicted"/>